<proteinExistence type="predicted"/>
<reference evidence="2 3" key="1">
    <citation type="submission" date="2020-03" db="EMBL/GenBank/DDBJ databases">
        <title>Isolation and identification of active actinomycetes.</title>
        <authorList>
            <person name="Sun X."/>
        </authorList>
    </citation>
    <scope>NUCLEOTIDE SEQUENCE [LARGE SCALE GENOMIC DNA]</scope>
    <source>
        <strain evidence="2 3">NEAU-D13</strain>
    </source>
</reference>
<dbReference type="InterPro" id="IPR012296">
    <property type="entry name" value="Nuclease_put_TT1808"/>
</dbReference>
<dbReference type="Pfam" id="PF05685">
    <property type="entry name" value="Uma2"/>
    <property type="match status" value="1"/>
</dbReference>
<feature type="domain" description="Putative restriction endonuclease" evidence="1">
    <location>
        <begin position="56"/>
        <end position="146"/>
    </location>
</feature>
<organism evidence="2 3">
    <name type="scientific">Lentzea alba</name>
    <dbReference type="NCBI Taxonomy" id="2714351"/>
    <lineage>
        <taxon>Bacteria</taxon>
        <taxon>Bacillati</taxon>
        <taxon>Actinomycetota</taxon>
        <taxon>Actinomycetes</taxon>
        <taxon>Pseudonocardiales</taxon>
        <taxon>Pseudonocardiaceae</taxon>
        <taxon>Lentzea</taxon>
    </lineage>
</organism>
<dbReference type="CDD" id="cd06260">
    <property type="entry name" value="DUF820-like"/>
    <property type="match status" value="1"/>
</dbReference>
<dbReference type="Proteomes" id="UP000481360">
    <property type="component" value="Unassembled WGS sequence"/>
</dbReference>
<dbReference type="EMBL" id="JAAMPJ010000017">
    <property type="protein sequence ID" value="NGY65611.1"/>
    <property type="molecule type" value="Genomic_DNA"/>
</dbReference>
<dbReference type="InterPro" id="IPR008538">
    <property type="entry name" value="Uma2"/>
</dbReference>
<comment type="caution">
    <text evidence="2">The sequence shown here is derived from an EMBL/GenBank/DDBJ whole genome shotgun (WGS) entry which is preliminary data.</text>
</comment>
<accession>A0A7C9RX24</accession>
<dbReference type="InterPro" id="IPR011335">
    <property type="entry name" value="Restrct_endonuc-II-like"/>
</dbReference>
<dbReference type="SUPFAM" id="SSF52980">
    <property type="entry name" value="Restriction endonuclease-like"/>
    <property type="match status" value="1"/>
</dbReference>
<name>A0A7C9RX24_9PSEU</name>
<evidence type="ECO:0000313" key="3">
    <source>
        <dbReference type="Proteomes" id="UP000481360"/>
    </source>
</evidence>
<dbReference type="Gene3D" id="3.90.1570.10">
    <property type="entry name" value="tt1808, chain A"/>
    <property type="match status" value="1"/>
</dbReference>
<dbReference type="AlphaFoldDB" id="A0A7C9RX24"/>
<evidence type="ECO:0000259" key="1">
    <source>
        <dbReference type="Pfam" id="PF05685"/>
    </source>
</evidence>
<sequence>MLLTNSGWEAAWAPSHCFVWESLDPLEGCRIELSDGRFVAIPVQAVKHQRAGDRFGYIPDVVVTTERIETVSVDVANVALAVEIVSPSTKKSDHLEKPAALAAAGVPAYWRVELDGAYGPVIYCHRLNDGVYSDVVTLTPGNQLGPRRSPQASSLELFQGSHLQGVLRRNNGAGRFPPSSFPACPKESRTSWAASSATAFAPPSPPPT</sequence>
<protein>
    <recommendedName>
        <fullName evidence="1">Putative restriction endonuclease domain-containing protein</fullName>
    </recommendedName>
</protein>
<evidence type="ECO:0000313" key="2">
    <source>
        <dbReference type="EMBL" id="NGY65611.1"/>
    </source>
</evidence>
<gene>
    <name evidence="2" type="ORF">G7043_42660</name>
</gene>
<keyword evidence="3" id="KW-1185">Reference proteome</keyword>